<dbReference type="AlphaFoldDB" id="A0A1C7MN19"/>
<dbReference type="InterPro" id="IPR049207">
    <property type="entry name" value="DUF4246_N"/>
</dbReference>
<dbReference type="PANTHER" id="PTHR33119:SF1">
    <property type="entry name" value="FE2OG DIOXYGENASE DOMAIN-CONTAINING PROTEIN"/>
    <property type="match status" value="1"/>
</dbReference>
<accession>A0A1C7MN19</accession>
<dbReference type="InterPro" id="IPR049192">
    <property type="entry name" value="DUF4246_C"/>
</dbReference>
<protein>
    <submittedName>
        <fullName evidence="3">Uncharacterized protein</fullName>
    </submittedName>
</protein>
<dbReference type="OMA" id="ETHKINC"/>
<organism evidence="3 4">
    <name type="scientific">Grifola frondosa</name>
    <name type="common">Maitake</name>
    <name type="synonym">Polyporus frondosus</name>
    <dbReference type="NCBI Taxonomy" id="5627"/>
    <lineage>
        <taxon>Eukaryota</taxon>
        <taxon>Fungi</taxon>
        <taxon>Dikarya</taxon>
        <taxon>Basidiomycota</taxon>
        <taxon>Agaricomycotina</taxon>
        <taxon>Agaricomycetes</taxon>
        <taxon>Polyporales</taxon>
        <taxon>Grifolaceae</taxon>
        <taxon>Grifola</taxon>
    </lineage>
</organism>
<feature type="domain" description="DUF4246" evidence="2">
    <location>
        <begin position="13"/>
        <end position="61"/>
    </location>
</feature>
<gene>
    <name evidence="3" type="ORF">A0H81_02673</name>
</gene>
<dbReference type="PANTHER" id="PTHR33119">
    <property type="entry name" value="IFI3P"/>
    <property type="match status" value="1"/>
</dbReference>
<feature type="domain" description="DUF4246" evidence="1">
    <location>
        <begin position="346"/>
        <end position="471"/>
    </location>
</feature>
<sequence>MSSTLDSNPPVEFPSPFDRSNCFPITLVELRMRTFSGQIREKPRWWEKVHNPEIMAKWRKEIVEQDEAVVNRFWGGEERFNEGRGEKKWPRDNITDAQLDYIFDELRYLACQADLETGIQRTSIDRIYQSMTLIPANLKAALLDGASALESVPQEQQDWHPGSNNQVLDLVHPSLYCLRIGKSPMIKSPPEGTDLLVFPTVEEYNKSRPDLKDAWELVVSQQHQWLPADFEVSAAGEVRPLGYINNLHLITHKPLYSTIAMILQCFVPLFERVLSDSAAMNRPLAIHPEPMSWYEKETPEWDEDDESTRERWEREFLWPVIHDPAPFVPPNPDKQALGTSKEWRRNIVATGLYYYASENITESKLGFRAGVGEYENGPYWDYQPDDSKGWTVAFGFGNTDPKNQEVGSIVAKEDKCLAFSNIYQHRVAPFELEDPTKPGHRKILCFFLVNPFVPVASTSNVPPQQRSWYTDELDKVPQFLQLPQELLDIILNDALAGTITLDEAKKEREKLMEERANFVVEHNQQIFEMEFSMCEH</sequence>
<dbReference type="Pfam" id="PF14033">
    <property type="entry name" value="DUF4246"/>
    <property type="match status" value="2"/>
</dbReference>
<dbReference type="OrthoDB" id="415532at2759"/>
<comment type="caution">
    <text evidence="3">The sequence shown here is derived from an EMBL/GenBank/DDBJ whole genome shotgun (WGS) entry which is preliminary data.</text>
</comment>
<dbReference type="STRING" id="5627.A0A1C7MN19"/>
<dbReference type="Pfam" id="PF21666">
    <property type="entry name" value="DUF4246_N"/>
    <property type="match status" value="1"/>
</dbReference>
<keyword evidence="4" id="KW-1185">Reference proteome</keyword>
<dbReference type="InterPro" id="IPR025340">
    <property type="entry name" value="DUF4246"/>
</dbReference>
<proteinExistence type="predicted"/>
<evidence type="ECO:0000313" key="4">
    <source>
        <dbReference type="Proteomes" id="UP000092993"/>
    </source>
</evidence>
<evidence type="ECO:0000313" key="3">
    <source>
        <dbReference type="EMBL" id="OBZ78275.1"/>
    </source>
</evidence>
<evidence type="ECO:0000259" key="1">
    <source>
        <dbReference type="Pfam" id="PF14033"/>
    </source>
</evidence>
<dbReference type="EMBL" id="LUGG01000002">
    <property type="protein sequence ID" value="OBZ78275.1"/>
    <property type="molecule type" value="Genomic_DNA"/>
</dbReference>
<name>A0A1C7MN19_GRIFR</name>
<evidence type="ECO:0000259" key="2">
    <source>
        <dbReference type="Pfam" id="PF21666"/>
    </source>
</evidence>
<dbReference type="Proteomes" id="UP000092993">
    <property type="component" value="Unassembled WGS sequence"/>
</dbReference>
<reference evidence="3 4" key="1">
    <citation type="submission" date="2016-03" db="EMBL/GenBank/DDBJ databases">
        <title>Whole genome sequencing of Grifola frondosa 9006-11.</title>
        <authorList>
            <person name="Min B."/>
            <person name="Park H."/>
            <person name="Kim J.-G."/>
            <person name="Cho H."/>
            <person name="Oh Y.-L."/>
            <person name="Kong W.-S."/>
            <person name="Choi I.-G."/>
        </authorList>
    </citation>
    <scope>NUCLEOTIDE SEQUENCE [LARGE SCALE GENOMIC DNA]</scope>
    <source>
        <strain evidence="3 4">9006-11</strain>
    </source>
</reference>
<feature type="domain" description="DUF4246" evidence="1">
    <location>
        <begin position="97"/>
        <end position="323"/>
    </location>
</feature>